<name>A0A0A9A0N8_ARUDO</name>
<keyword evidence="1" id="KW-1133">Transmembrane helix</keyword>
<dbReference type="AlphaFoldDB" id="A0A0A9A0N8"/>
<keyword evidence="1" id="KW-0812">Transmembrane</keyword>
<sequence length="41" mass="4690">MDIMYASESVFVIVFLKGVLRIVLSFFSFQTLKSTIQQNST</sequence>
<dbReference type="EMBL" id="GBRH01253264">
    <property type="protein sequence ID" value="JAD44631.1"/>
    <property type="molecule type" value="Transcribed_RNA"/>
</dbReference>
<proteinExistence type="predicted"/>
<reference evidence="2" key="1">
    <citation type="submission" date="2014-09" db="EMBL/GenBank/DDBJ databases">
        <authorList>
            <person name="Magalhaes I.L.F."/>
            <person name="Oliveira U."/>
            <person name="Santos F.R."/>
            <person name="Vidigal T.H.D.A."/>
            <person name="Brescovit A.D."/>
            <person name="Santos A.J."/>
        </authorList>
    </citation>
    <scope>NUCLEOTIDE SEQUENCE</scope>
    <source>
        <tissue evidence="2">Shoot tissue taken approximately 20 cm above the soil surface</tissue>
    </source>
</reference>
<accession>A0A0A9A0N8</accession>
<evidence type="ECO:0000313" key="2">
    <source>
        <dbReference type="EMBL" id="JAD44631.1"/>
    </source>
</evidence>
<protein>
    <submittedName>
        <fullName evidence="2">Uncharacterized protein</fullName>
    </submittedName>
</protein>
<feature type="transmembrane region" description="Helical" evidence="1">
    <location>
        <begin position="6"/>
        <end position="29"/>
    </location>
</feature>
<reference evidence="2" key="2">
    <citation type="journal article" date="2015" name="Data Brief">
        <title>Shoot transcriptome of the giant reed, Arundo donax.</title>
        <authorList>
            <person name="Barrero R.A."/>
            <person name="Guerrero F.D."/>
            <person name="Moolhuijzen P."/>
            <person name="Goolsby J.A."/>
            <person name="Tidwell J."/>
            <person name="Bellgard S.E."/>
            <person name="Bellgard M.I."/>
        </authorList>
    </citation>
    <scope>NUCLEOTIDE SEQUENCE</scope>
    <source>
        <tissue evidence="2">Shoot tissue taken approximately 20 cm above the soil surface</tissue>
    </source>
</reference>
<organism evidence="2">
    <name type="scientific">Arundo donax</name>
    <name type="common">Giant reed</name>
    <name type="synonym">Donax arundinaceus</name>
    <dbReference type="NCBI Taxonomy" id="35708"/>
    <lineage>
        <taxon>Eukaryota</taxon>
        <taxon>Viridiplantae</taxon>
        <taxon>Streptophyta</taxon>
        <taxon>Embryophyta</taxon>
        <taxon>Tracheophyta</taxon>
        <taxon>Spermatophyta</taxon>
        <taxon>Magnoliopsida</taxon>
        <taxon>Liliopsida</taxon>
        <taxon>Poales</taxon>
        <taxon>Poaceae</taxon>
        <taxon>PACMAD clade</taxon>
        <taxon>Arundinoideae</taxon>
        <taxon>Arundineae</taxon>
        <taxon>Arundo</taxon>
    </lineage>
</organism>
<evidence type="ECO:0000256" key="1">
    <source>
        <dbReference type="SAM" id="Phobius"/>
    </source>
</evidence>
<keyword evidence="1" id="KW-0472">Membrane</keyword>